<dbReference type="GO" id="GO:0046872">
    <property type="term" value="F:metal ion binding"/>
    <property type="evidence" value="ECO:0007669"/>
    <property type="project" value="UniProtKB-UniRule"/>
</dbReference>
<comment type="pathway">
    <text evidence="2">Porphyrin-containing compound metabolism; protoporphyrin-IX biosynthesis; 5-aminolevulinate from L-glutamyl-tRNA(Glu): step 2/2.</text>
</comment>
<evidence type="ECO:0000256" key="5">
    <source>
        <dbReference type="ARBA" id="ARBA00022670"/>
    </source>
</evidence>
<evidence type="ECO:0000313" key="19">
    <source>
        <dbReference type="Proteomes" id="UP000626109"/>
    </source>
</evidence>
<dbReference type="InterPro" id="IPR001567">
    <property type="entry name" value="Pept_M3A_M3B_dom"/>
</dbReference>
<dbReference type="GO" id="GO:0004222">
    <property type="term" value="F:metalloendopeptidase activity"/>
    <property type="evidence" value="ECO:0007669"/>
    <property type="project" value="InterPro"/>
</dbReference>
<keyword evidence="8 13" id="KW-0862">Zinc</keyword>
<dbReference type="SUPFAM" id="SSF53383">
    <property type="entry name" value="PLP-dependent transferases"/>
    <property type="match status" value="1"/>
</dbReference>
<reference evidence="18" key="1">
    <citation type="submission" date="2021-02" db="EMBL/GenBank/DDBJ databases">
        <authorList>
            <person name="Dougan E. K."/>
            <person name="Rhodes N."/>
            <person name="Thang M."/>
            <person name="Chan C."/>
        </authorList>
    </citation>
    <scope>NUCLEOTIDE SEQUENCE</scope>
</reference>
<feature type="signal peptide" evidence="15">
    <location>
        <begin position="1"/>
        <end position="19"/>
    </location>
</feature>
<evidence type="ECO:0000256" key="12">
    <source>
        <dbReference type="ARBA" id="ARBA00023244"/>
    </source>
</evidence>
<comment type="similarity">
    <text evidence="13">Belongs to the peptidase M3 family.</text>
</comment>
<dbReference type="Gene3D" id="3.40.50.300">
    <property type="entry name" value="P-loop containing nucleotide triphosphate hydrolases"/>
    <property type="match status" value="1"/>
</dbReference>
<keyword evidence="15" id="KW-0732">Signal</keyword>
<dbReference type="GO" id="GO:0030170">
    <property type="term" value="F:pyridoxal phosphate binding"/>
    <property type="evidence" value="ECO:0007669"/>
    <property type="project" value="InterPro"/>
</dbReference>
<evidence type="ECO:0000256" key="7">
    <source>
        <dbReference type="ARBA" id="ARBA00022801"/>
    </source>
</evidence>
<dbReference type="HAMAP" id="MF_00375">
    <property type="entry name" value="HemL_aminotrans_3"/>
    <property type="match status" value="1"/>
</dbReference>
<dbReference type="PANTHER" id="PTHR43713:SF3">
    <property type="entry name" value="GLUTAMATE-1-SEMIALDEHYDE 2,1-AMINOMUTASE 1, CHLOROPLASTIC-RELATED"/>
    <property type="match status" value="1"/>
</dbReference>
<dbReference type="Gene3D" id="1.20.1050.40">
    <property type="entry name" value="Endopeptidase. Chain P, domain 1"/>
    <property type="match status" value="1"/>
</dbReference>
<dbReference type="InterPro" id="IPR024080">
    <property type="entry name" value="Neurolysin/TOP_N"/>
</dbReference>
<dbReference type="GO" id="GO:0008483">
    <property type="term" value="F:transaminase activity"/>
    <property type="evidence" value="ECO:0007669"/>
    <property type="project" value="InterPro"/>
</dbReference>
<keyword evidence="10 13" id="KW-0482">Metalloprotease</keyword>
<dbReference type="InterPro" id="IPR027417">
    <property type="entry name" value="P-loop_NTPase"/>
</dbReference>
<comment type="cofactor">
    <cofactor evidence="1">
        <name>pyridoxal 5'-phosphate</name>
        <dbReference type="ChEBI" id="CHEBI:597326"/>
    </cofactor>
</comment>
<evidence type="ECO:0000259" key="16">
    <source>
        <dbReference type="Pfam" id="PF01432"/>
    </source>
</evidence>
<keyword evidence="6 13" id="KW-0479">Metal-binding</keyword>
<feature type="region of interest" description="Disordered" evidence="14">
    <location>
        <begin position="1216"/>
        <end position="1302"/>
    </location>
</feature>
<feature type="compositionally biased region" description="Basic and acidic residues" evidence="14">
    <location>
        <begin position="1276"/>
        <end position="1302"/>
    </location>
</feature>
<evidence type="ECO:0000256" key="15">
    <source>
        <dbReference type="SAM" id="SignalP"/>
    </source>
</evidence>
<evidence type="ECO:0000256" key="10">
    <source>
        <dbReference type="ARBA" id="ARBA00023049"/>
    </source>
</evidence>
<dbReference type="PROSITE" id="PS00600">
    <property type="entry name" value="AA_TRANSFER_CLASS_3"/>
    <property type="match status" value="1"/>
</dbReference>
<dbReference type="InterPro" id="IPR032675">
    <property type="entry name" value="LRR_dom_sf"/>
</dbReference>
<dbReference type="GO" id="GO:0042286">
    <property type="term" value="F:glutamate-1-semialdehyde 2,1-aminomutase activity"/>
    <property type="evidence" value="ECO:0007669"/>
    <property type="project" value="UniProtKB-EC"/>
</dbReference>
<dbReference type="NCBIfam" id="NF000818">
    <property type="entry name" value="PRK00062.1"/>
    <property type="match status" value="1"/>
</dbReference>
<evidence type="ECO:0000256" key="2">
    <source>
        <dbReference type="ARBA" id="ARBA00004819"/>
    </source>
</evidence>
<keyword evidence="7 13" id="KW-0378">Hydrolase</keyword>
<keyword evidence="12" id="KW-0627">Porphyrin biosynthesis</keyword>
<evidence type="ECO:0000313" key="18">
    <source>
        <dbReference type="EMBL" id="CAE8688816.1"/>
    </source>
</evidence>
<evidence type="ECO:0000256" key="14">
    <source>
        <dbReference type="SAM" id="MobiDB-lite"/>
    </source>
</evidence>
<feature type="region of interest" description="Disordered" evidence="14">
    <location>
        <begin position="862"/>
        <end position="890"/>
    </location>
</feature>
<dbReference type="SUPFAM" id="SSF52047">
    <property type="entry name" value="RNI-like"/>
    <property type="match status" value="1"/>
</dbReference>
<comment type="caution">
    <text evidence="18">The sequence shown here is derived from an EMBL/GenBank/DDBJ whole genome shotgun (WGS) entry which is preliminary data.</text>
</comment>
<keyword evidence="5 13" id="KW-0645">Protease</keyword>
<dbReference type="GO" id="GO:0006782">
    <property type="term" value="P:protoporphyrinogen IX biosynthetic process"/>
    <property type="evidence" value="ECO:0007669"/>
    <property type="project" value="UniProtKB-UniPathway"/>
</dbReference>
<comment type="cofactor">
    <cofactor evidence="13">
        <name>Zn(2+)</name>
        <dbReference type="ChEBI" id="CHEBI:29105"/>
    </cofactor>
    <text evidence="13">Binds 1 zinc ion.</text>
</comment>
<evidence type="ECO:0000256" key="3">
    <source>
        <dbReference type="ARBA" id="ARBA00008981"/>
    </source>
</evidence>
<evidence type="ECO:0000256" key="9">
    <source>
        <dbReference type="ARBA" id="ARBA00022898"/>
    </source>
</evidence>
<evidence type="ECO:0000259" key="17">
    <source>
        <dbReference type="Pfam" id="PF13086"/>
    </source>
</evidence>
<evidence type="ECO:0000256" key="11">
    <source>
        <dbReference type="ARBA" id="ARBA00023235"/>
    </source>
</evidence>
<dbReference type="Gene3D" id="3.90.1150.10">
    <property type="entry name" value="Aspartate Aminotransferase, domain 1"/>
    <property type="match status" value="1"/>
</dbReference>
<dbReference type="Pfam" id="PF01432">
    <property type="entry name" value="Peptidase_M3"/>
    <property type="match status" value="2"/>
</dbReference>
<accession>A0A813JT58</accession>
<dbReference type="Gene3D" id="3.40.640.10">
    <property type="entry name" value="Type I PLP-dependent aspartate aminotransferase-like (Major domain)"/>
    <property type="match status" value="1"/>
</dbReference>
<dbReference type="GO" id="GO:0004386">
    <property type="term" value="F:helicase activity"/>
    <property type="evidence" value="ECO:0007669"/>
    <property type="project" value="InterPro"/>
</dbReference>
<dbReference type="Pfam" id="PF00202">
    <property type="entry name" value="Aminotran_3"/>
    <property type="match status" value="1"/>
</dbReference>
<dbReference type="GO" id="GO:0006508">
    <property type="term" value="P:proteolysis"/>
    <property type="evidence" value="ECO:0007669"/>
    <property type="project" value="UniProtKB-KW"/>
</dbReference>
<dbReference type="UniPathway" id="UPA00251">
    <property type="reaction ID" value="UER00317"/>
</dbReference>
<dbReference type="PROSITE" id="PS51257">
    <property type="entry name" value="PROKAR_LIPOPROTEIN"/>
    <property type="match status" value="1"/>
</dbReference>
<name>A0A813JT58_POLGL</name>
<comment type="similarity">
    <text evidence="3">Belongs to the class-III pyridoxal-phosphate-dependent aminotransferase family. HemL subfamily.</text>
</comment>
<feature type="chain" id="PRO_5032364325" description="glutamate-1-semialdehyde 2,1-aminomutase" evidence="15">
    <location>
        <begin position="20"/>
        <end position="2526"/>
    </location>
</feature>
<organism evidence="18 19">
    <name type="scientific">Polarella glacialis</name>
    <name type="common">Dinoflagellate</name>
    <dbReference type="NCBI Taxonomy" id="89957"/>
    <lineage>
        <taxon>Eukaryota</taxon>
        <taxon>Sar</taxon>
        <taxon>Alveolata</taxon>
        <taxon>Dinophyceae</taxon>
        <taxon>Suessiales</taxon>
        <taxon>Suessiaceae</taxon>
        <taxon>Polarella</taxon>
    </lineage>
</organism>
<dbReference type="FunFam" id="3.40.640.10:FF:000021">
    <property type="entry name" value="Glutamate-1-semialdehyde 2,1-aminomutase"/>
    <property type="match status" value="1"/>
</dbReference>
<dbReference type="NCBIfam" id="TIGR00713">
    <property type="entry name" value="hemL"/>
    <property type="match status" value="1"/>
</dbReference>
<dbReference type="SUPFAM" id="SSF52540">
    <property type="entry name" value="P-loop containing nucleoside triphosphate hydrolases"/>
    <property type="match status" value="1"/>
</dbReference>
<proteinExistence type="inferred from homology"/>
<dbReference type="Gene3D" id="3.80.10.10">
    <property type="entry name" value="Ribonuclease Inhibitor"/>
    <property type="match status" value="1"/>
</dbReference>
<evidence type="ECO:0000256" key="8">
    <source>
        <dbReference type="ARBA" id="ARBA00022833"/>
    </source>
</evidence>
<dbReference type="PANTHER" id="PTHR43713">
    <property type="entry name" value="GLUTAMATE-1-SEMIALDEHYDE 2,1-AMINOMUTASE"/>
    <property type="match status" value="1"/>
</dbReference>
<sequence>MVKTEAVALVALGAGACWAAGGSQPSFAVGQGRAALAQRHVQPQGAVSASEASASSSPATSAVASVAVLAAVTAGAGRRRAAKKTQRGAFSTAKSDDIFNEAKGLMPGGVSSPVRAFKSVGGNPVVFDRVKGAYAWDVDGNKYIDYVGTWGPAIIGHADDTVLEALNKQMQKGTSFGAPCALENELAKMVIDAVPSVEMVRFCNSGTEACMGMIRLVRAYTKRDRVIKFEGCYHGHADAFLVQAGSGVATLGLPDSPGVPKGATAGTLCATYNDLASVEEILKENEVAAIILEPVVGNSGFIAPTKEFLQGLRDLSTKYGCLLVFDEVMTGFRIAYGGAQEHFGVTPDITTMGKVIGGGLPVGAYGGRKDIMEMVAPAGPMYQAGTLSGNPLAMTAGIETLKRLKQPGSYEHLEKVTSRLIDGILEAGKAAGHEVCGGHISGMFGLFFCKGPVTAFHEATASDTKKFGRWHRMMLERGVYLAPSQYEAGFTGLCHTEEDVAGTLGGFCIALKLAVRHAVKLHWLELHGLCGNLGRSLHRQMSVSASSLRPLGAHRLNFKKGVEDIQSGVAALINEYLSQVDALVTEGKQQTACDRGQLFEATFGRLANADGHAALASAELTLPALVSGDAAVRAASSQAKKQLLQMWAQTYGRQDVYDLLAAAKDSAVSSEERRLAETMLCKFKQAGVALPCQEARQQLKVLDGRCSALATEIEQNINEDCTTVELPEELLQGCGKDFVHSLPTPSQKPGSSQLRMCSLKAPVLSPVMQRATSSLARRKLLEASQQRCMDKNGPLLEELLQKRHAAACLLGFGSHAERVLEPKMAGSADRVQDFCHEMLERVRPLRDAELEKLTCRKKSYLAAAGDSPPSRKRKLPSGESTEDSNDKFEEDPEELKVWDVAFYSDLLKREELSLDDEKLKEFFPLEGTIQRLLSVYSELLGLSFQRNDSLPVWHDDVVAFEVKDNTRLIGHLFLDQFPRDGKFAHQMIVPLAPAFTDGSSGEVCVPACVNISNLPRPEGDKPALLRFSEMKTLFHELGHAMHCLCTASRFSLLSWAWPMVPWPGGVEQDFLEVPSMALEKFACEPELLRRVAEHYSGNHKRKFSTHFCASWYHLVIGYDAGFYGYGWSDVYAADVFETMRQSPEGMLSHVTGRRLRSEILGPGATLAGGDMLRAFLGRQPTSEAWCRRKGTIFVVDSDESFQAPSNARRVAMFAEATKQRSKGAGGEATAVPSKSPAAPDQHFRQGKDPWGSGRYAIPTPYNELLDRRPSPPSREVQARSSEEATADERHDEANSERDSEREWVRDFWRQARGVAKHRLEALGPDPGPVQRKSARYHESLWAEELGVTLELRRWRTTAEVLPCIGEGLYQLNVGEIHDQKETSTNEQGLLRGVRILIRSSNGDEFGASVQPGSGSGTLLLSASPSLEFSEGPFDIEFHPHRFTQLAMHRALDSVQAELVLAETLESASPSDPAVSSTASAEALRALPASLNDVQRRAVAACLEPGPQTPLVIWGPPGTGKSTLAAFIVWHLVQQRPTGLHILLAAPSNTGADVLCAKLARLGLDDTRMLRLNALGRSFATVPEELRRYCHTTVGEDGRPVFKTPSVPELRSFKAINGQNQEVTYCRSNGDQVTNAKVTQVRLTEGEFFYDLEYDVGLPARLRTARQVSERHLEEMQQLHSEEAGGQLSSWYDRWLSELRVGSEVYYERCGGEEVMAIVTSIYPEEDSCRVEYMARVEVEGEHGSSEHRLRIGLVRLSVLAEIQRRNGRIQQVDPDCHLGAKARVSPPLANSEQSPELWPGPPVERRAMRLRELQDLGRLIEARCEAESWLDQRSGQRLEPGKVNLYHLSHFVICPCTVPEGVLLLCSGIDTRKAVTGQRVVQSDPNSRNTDKVLAEGVIHGTGTVGGQDSLIVKVQKGQFRKEPGSNLTVGLMSSQRDVDVRPNQVSKPGCPRSTMSLSLSYQEFLRYRDRLEPEAVEPRWFCSHWWGEVVEPQRVRFHPTELGHGNFVNAFFGAVAVLDFIRCCEKHARVRLLGGDSAYWICAYANRQHELGVDLGSDPMQSSFLKAMEISEGVLLILDSQATPFSRVWCCFEEGMVALAERGALPGIASGGEQGDGREALRSLAARDGQDGRRLALQLDIATVDEAFGNAQLITQGLTDQEQEMEELHSKDGSEPSGWAAKSEREAAFPIAVVSKGLSTKICDADASQPKDKKQILNALAGCPINELENTPENHHPNFDQVDTTLRGIFAVAAWPTALQLGLDISIGGNLPLEQALREDTSRRVLELNLQGCAAQCHLTDLCGAVKSLTKLTRMLLNLCNCEGLSSVAELGNGLAALKSLRQLSVDLSYCEGLSSVAELGNGLAALQSLWQLSVDLSYCEGLSSIAELGNGLAALKDLQQLRVDLSYCYGLRSVAELGNGLAALKDLQQLSLNLSGCSGLSSIAELGKGLAALKSLQQLNVDLSNCEGLSLSNVTELGSSLVELKDLKQLSVDLQVCEGLPPMMHQNFTNRAMFLSVFEAAGQG</sequence>
<dbReference type="Gene3D" id="1.10.1370.40">
    <property type="match status" value="1"/>
</dbReference>
<dbReference type="InterPro" id="IPR015421">
    <property type="entry name" value="PyrdxlP-dep_Trfase_major"/>
</dbReference>
<gene>
    <name evidence="18" type="ORF">PGLA2088_LOCUS26152</name>
</gene>
<keyword evidence="11" id="KW-0413">Isomerase</keyword>
<dbReference type="CDD" id="cd00610">
    <property type="entry name" value="OAT_like"/>
    <property type="match status" value="1"/>
</dbReference>
<feature type="domain" description="Peptidase M3A/M3B catalytic" evidence="16">
    <location>
        <begin position="768"/>
        <end position="1097"/>
    </location>
</feature>
<dbReference type="Pfam" id="PF13086">
    <property type="entry name" value="AAA_11"/>
    <property type="match status" value="1"/>
</dbReference>
<dbReference type="InterPro" id="IPR041677">
    <property type="entry name" value="DNA2/NAM7_AAA_11"/>
</dbReference>
<dbReference type="EC" id="5.4.3.8" evidence="4"/>
<dbReference type="InterPro" id="IPR004639">
    <property type="entry name" value="4pyrrol_synth_GluAld_NH2Trfase"/>
</dbReference>
<feature type="compositionally biased region" description="Acidic residues" evidence="14">
    <location>
        <begin position="880"/>
        <end position="890"/>
    </location>
</feature>
<dbReference type="EMBL" id="CAJNNW010026961">
    <property type="protein sequence ID" value="CAE8688816.1"/>
    <property type="molecule type" value="Genomic_DNA"/>
</dbReference>
<evidence type="ECO:0000256" key="13">
    <source>
        <dbReference type="RuleBase" id="RU003435"/>
    </source>
</evidence>
<dbReference type="InterPro" id="IPR015422">
    <property type="entry name" value="PyrdxlP-dep_Trfase_small"/>
</dbReference>
<dbReference type="InterPro" id="IPR015424">
    <property type="entry name" value="PyrdxlP-dep_Trfase"/>
</dbReference>
<dbReference type="Proteomes" id="UP000626109">
    <property type="component" value="Unassembled WGS sequence"/>
</dbReference>
<dbReference type="CDD" id="cd06455">
    <property type="entry name" value="M3A_TOP"/>
    <property type="match status" value="1"/>
</dbReference>
<protein>
    <recommendedName>
        <fullName evidence="4">glutamate-1-semialdehyde 2,1-aminomutase</fullName>
        <ecNumber evidence="4">5.4.3.8</ecNumber>
    </recommendedName>
</protein>
<evidence type="ECO:0000256" key="1">
    <source>
        <dbReference type="ARBA" id="ARBA00001933"/>
    </source>
</evidence>
<evidence type="ECO:0000256" key="6">
    <source>
        <dbReference type="ARBA" id="ARBA00022723"/>
    </source>
</evidence>
<feature type="domain" description="Peptidase M3A/M3B catalytic" evidence="16">
    <location>
        <begin position="1101"/>
        <end position="1190"/>
    </location>
</feature>
<dbReference type="InterPro" id="IPR005814">
    <property type="entry name" value="Aminotrans_3"/>
</dbReference>
<dbReference type="InterPro" id="IPR049704">
    <property type="entry name" value="Aminotrans_3_PPA_site"/>
</dbReference>
<evidence type="ECO:0000256" key="4">
    <source>
        <dbReference type="ARBA" id="ARBA00012143"/>
    </source>
</evidence>
<feature type="domain" description="DNA2/NAM7 helicase helicase" evidence="17">
    <location>
        <begin position="1490"/>
        <end position="1572"/>
    </location>
</feature>
<dbReference type="SUPFAM" id="SSF55486">
    <property type="entry name" value="Metalloproteases ('zincins'), catalytic domain"/>
    <property type="match status" value="1"/>
</dbReference>
<keyword evidence="9" id="KW-0663">Pyridoxal phosphate</keyword>